<evidence type="ECO:0000313" key="4">
    <source>
        <dbReference type="Proteomes" id="UP000829354"/>
    </source>
</evidence>
<protein>
    <submittedName>
        <fullName evidence="3">Uncharacterized protein</fullName>
    </submittedName>
</protein>
<sequence length="686" mass="79027">MPRGIVLTNGSPGAGMVYNMVLIFEDNYLSVRDFKLIAVNKQKTKKQIKQTPRGPKEIERLVDADLLYGQTLAWDEYDEQNRKVEFVYDYARVQPVYPCRISEGKTQLLLHGIMSRNRKVLWMCNIWPDLEIPYRIQHDAHPNVVVNAWVTVQIEADHSLTYELHSFHDTADSFQHCVKDAKWNEGIQGFLQQLVDPLDNTPMAPEFVQPISDMLTGMKGYVLSKKIVIAYEEKHKDVCFHRIVIRDGDRYPAIGTYVTFKADRLDYLNIYAIKEVTPAGGESNLPVTKNGLVQVSISKTDHDGFYYAKALKCYVDDPENHLEAWLISKYSNSTLRVGITAAEPSAKGNPRFVVGEITDGRLQKIEEFKKSDEYRLKDEPGIVVDFVGTIHAPRLPKSNFRISAIQREFFPPGTQIFFSAKRASRRWTIESIRVNERTPTIRAVIVRNVETEKAAIWFHVPRARGCKELPFLLNSPQFGLLQTPNIFRIRRQPDHFTFENIWISLNDCHPGEAIKPFAKFKYAAMDDIEAISQSYDLQPIPTVINNCVTPDYPELSDLESQKSEVEDVDEVLWEQQKYNETDVPKVYGAMGEDQYQSQQEKYKGISVYQMLHDLQTSPEWRRSPSECIVQLITEHLSNCTACSQHQFSYDCYFNEFLANVLQIQPNIAPDLKQDIVSMIATRRYQR</sequence>
<dbReference type="InterPro" id="IPR057143">
    <property type="entry name" value="OB_DEPS-1_2nd"/>
</dbReference>
<accession>A0AAE9J9T2</accession>
<evidence type="ECO:0000259" key="2">
    <source>
        <dbReference type="Pfam" id="PF24343"/>
    </source>
</evidence>
<reference evidence="3 4" key="1">
    <citation type="submission" date="2022-04" db="EMBL/GenBank/DDBJ databases">
        <title>Chromosome-level reference genomes for two strains of Caenorhabditis briggsae: an improved platform for comparative genomics.</title>
        <authorList>
            <person name="Stevens L."/>
            <person name="Andersen E."/>
        </authorList>
    </citation>
    <scope>NUCLEOTIDE SEQUENCE [LARGE SCALE GENOMIC DNA]</scope>
    <source>
        <strain evidence="3">VX34</strain>
        <tissue evidence="3">Whole-organism</tissue>
    </source>
</reference>
<evidence type="ECO:0000313" key="3">
    <source>
        <dbReference type="EMBL" id="UMM21300.1"/>
    </source>
</evidence>
<dbReference type="EMBL" id="CP092622">
    <property type="protein sequence ID" value="UMM21300.1"/>
    <property type="molecule type" value="Genomic_DNA"/>
</dbReference>
<evidence type="ECO:0000259" key="1">
    <source>
        <dbReference type="Pfam" id="PF24342"/>
    </source>
</evidence>
<keyword evidence="4" id="KW-1185">Reference proteome</keyword>
<organism evidence="3 4">
    <name type="scientific">Caenorhabditis briggsae</name>
    <dbReference type="NCBI Taxonomy" id="6238"/>
    <lineage>
        <taxon>Eukaryota</taxon>
        <taxon>Metazoa</taxon>
        <taxon>Ecdysozoa</taxon>
        <taxon>Nematoda</taxon>
        <taxon>Chromadorea</taxon>
        <taxon>Rhabditida</taxon>
        <taxon>Rhabditina</taxon>
        <taxon>Rhabditomorpha</taxon>
        <taxon>Rhabditoidea</taxon>
        <taxon>Rhabditidae</taxon>
        <taxon>Peloderinae</taxon>
        <taxon>Caenorhabditis</taxon>
    </lineage>
</organism>
<name>A0AAE9J9T2_CAEBR</name>
<dbReference type="Pfam" id="PF24343">
    <property type="entry name" value="OB_DEPS-1_1st"/>
    <property type="match status" value="1"/>
</dbReference>
<dbReference type="AlphaFoldDB" id="A0AAE9J9T2"/>
<proteinExistence type="predicted"/>
<dbReference type="Pfam" id="PF24342">
    <property type="entry name" value="OB_DEPS-1_2nd"/>
    <property type="match status" value="1"/>
</dbReference>
<gene>
    <name evidence="3" type="ORF">L5515_003039</name>
</gene>
<feature type="domain" description="P-granule-associated protein DEPS-1 first OB-fold" evidence="2">
    <location>
        <begin position="3"/>
        <end position="92"/>
    </location>
</feature>
<dbReference type="InterPro" id="IPR057139">
    <property type="entry name" value="OB_DEPS-1_1st"/>
</dbReference>
<dbReference type="Proteomes" id="UP000829354">
    <property type="component" value="Chromosome III"/>
</dbReference>
<feature type="domain" description="P-granule-associated protein DEPS-1 second OB-fold" evidence="1">
    <location>
        <begin position="96"/>
        <end position="173"/>
    </location>
</feature>